<accession>A0ABN7X207</accession>
<evidence type="ECO:0000313" key="2">
    <source>
        <dbReference type="EMBL" id="CAG8844732.1"/>
    </source>
</evidence>
<sequence>TTPEIVIRNDDTKSDNTKDKFSCSSCNDDTNNDETTFYIENNNTKSYDIKNNNIKNDDTEKTRTMVLE</sequence>
<reference evidence="2 3" key="1">
    <citation type="submission" date="2021-06" db="EMBL/GenBank/DDBJ databases">
        <authorList>
            <person name="Kallberg Y."/>
            <person name="Tangrot J."/>
            <person name="Rosling A."/>
        </authorList>
    </citation>
    <scope>NUCLEOTIDE SEQUENCE [LARGE SCALE GENOMIC DNA]</scope>
    <source>
        <strain evidence="2 3">120-4 pot B 10/14</strain>
    </source>
</reference>
<gene>
    <name evidence="2" type="ORF">GMARGA_LOCUS37264</name>
</gene>
<proteinExistence type="predicted"/>
<comment type="caution">
    <text evidence="2">The sequence shown here is derived from an EMBL/GenBank/DDBJ whole genome shotgun (WGS) entry which is preliminary data.</text>
</comment>
<dbReference type="EMBL" id="CAJVQB010076919">
    <property type="protein sequence ID" value="CAG8844732.1"/>
    <property type="molecule type" value="Genomic_DNA"/>
</dbReference>
<evidence type="ECO:0000313" key="3">
    <source>
        <dbReference type="Proteomes" id="UP000789901"/>
    </source>
</evidence>
<feature type="compositionally biased region" description="Basic and acidic residues" evidence="1">
    <location>
        <begin position="7"/>
        <end position="21"/>
    </location>
</feature>
<organism evidence="2 3">
    <name type="scientific">Gigaspora margarita</name>
    <dbReference type="NCBI Taxonomy" id="4874"/>
    <lineage>
        <taxon>Eukaryota</taxon>
        <taxon>Fungi</taxon>
        <taxon>Fungi incertae sedis</taxon>
        <taxon>Mucoromycota</taxon>
        <taxon>Glomeromycotina</taxon>
        <taxon>Glomeromycetes</taxon>
        <taxon>Diversisporales</taxon>
        <taxon>Gigasporaceae</taxon>
        <taxon>Gigaspora</taxon>
    </lineage>
</organism>
<feature type="non-terminal residue" evidence="2">
    <location>
        <position position="1"/>
    </location>
</feature>
<evidence type="ECO:0000256" key="1">
    <source>
        <dbReference type="SAM" id="MobiDB-lite"/>
    </source>
</evidence>
<protein>
    <submittedName>
        <fullName evidence="2">44376_t:CDS:1</fullName>
    </submittedName>
</protein>
<keyword evidence="3" id="KW-1185">Reference proteome</keyword>
<name>A0ABN7X207_GIGMA</name>
<feature type="region of interest" description="Disordered" evidence="1">
    <location>
        <begin position="1"/>
        <end position="23"/>
    </location>
</feature>
<dbReference type="Proteomes" id="UP000789901">
    <property type="component" value="Unassembled WGS sequence"/>
</dbReference>